<dbReference type="Proteomes" id="UP000789325">
    <property type="component" value="Unassembled WGS sequence"/>
</dbReference>
<evidence type="ECO:0000256" key="2">
    <source>
        <dbReference type="ARBA" id="ARBA00023125"/>
    </source>
</evidence>
<gene>
    <name evidence="6" type="ORF">C2L80_08230</name>
    <name evidence="5" type="ORF">K8V16_01970</name>
</gene>
<reference evidence="6 7" key="1">
    <citation type="journal article" date="2018" name="Int. J. Syst. Evol. Microbiol.">
        <title>Rubneribacter badeniensis gen. nov., sp. nov. and Enteroscipio rubneri gen. nov., sp. nov., new members of the Eggerthellaceae isolated from human faeces.</title>
        <authorList>
            <person name="Danylec N."/>
            <person name="Gobl A."/>
            <person name="Stoll D.A."/>
            <person name="Hetzer B."/>
            <person name="Kulling S.E."/>
            <person name="Huch M."/>
        </authorList>
    </citation>
    <scope>NUCLEOTIDE SEQUENCE [LARGE SCALE GENOMIC DNA]</scope>
    <source>
        <strain evidence="6 7">ResAG-85</strain>
    </source>
</reference>
<reference evidence="5" key="3">
    <citation type="submission" date="2021-09" db="EMBL/GenBank/DDBJ databases">
        <authorList>
            <person name="Gilroy R."/>
        </authorList>
    </citation>
    <scope>NUCLEOTIDE SEQUENCE</scope>
    <source>
        <strain evidence="5">USAMLcec12-2067</strain>
    </source>
</reference>
<dbReference type="PROSITE" id="PS50943">
    <property type="entry name" value="HTH_CROC1"/>
    <property type="match status" value="1"/>
</dbReference>
<evidence type="ECO:0000313" key="7">
    <source>
        <dbReference type="Proteomes" id="UP000236488"/>
    </source>
</evidence>
<dbReference type="Pfam" id="PF01381">
    <property type="entry name" value="HTH_3"/>
    <property type="match status" value="1"/>
</dbReference>
<feature type="domain" description="HTH cro/C1-type" evidence="4">
    <location>
        <begin position="14"/>
        <end position="68"/>
    </location>
</feature>
<dbReference type="GO" id="GO:0003677">
    <property type="term" value="F:DNA binding"/>
    <property type="evidence" value="ECO:0007669"/>
    <property type="project" value="UniProtKB-KW"/>
</dbReference>
<dbReference type="InterPro" id="IPR050807">
    <property type="entry name" value="TransReg_Diox_bact_type"/>
</dbReference>
<reference evidence="5" key="2">
    <citation type="journal article" date="2021" name="PeerJ">
        <title>Extensive microbial diversity within the chicken gut microbiome revealed by metagenomics and culture.</title>
        <authorList>
            <person name="Gilroy R."/>
            <person name="Ravi A."/>
            <person name="Getino M."/>
            <person name="Pursley I."/>
            <person name="Horton D.L."/>
            <person name="Alikhan N.F."/>
            <person name="Baker D."/>
            <person name="Gharbi K."/>
            <person name="Hall N."/>
            <person name="Watson M."/>
            <person name="Adriaenssens E.M."/>
            <person name="Foster-Nyarko E."/>
            <person name="Jarju S."/>
            <person name="Secka A."/>
            <person name="Antonio M."/>
            <person name="Oren A."/>
            <person name="Chaudhuri R.R."/>
            <person name="La Ragione R."/>
            <person name="Hildebrand F."/>
            <person name="Pallen M.J."/>
        </authorList>
    </citation>
    <scope>NUCLEOTIDE SEQUENCE</scope>
    <source>
        <strain evidence="5">USAMLcec12-2067</strain>
    </source>
</reference>
<dbReference type="SUPFAM" id="SSF47413">
    <property type="entry name" value="lambda repressor-like DNA-binding domains"/>
    <property type="match status" value="1"/>
</dbReference>
<evidence type="ECO:0000313" key="6">
    <source>
        <dbReference type="EMBL" id="PNV65119.1"/>
    </source>
</evidence>
<comment type="caution">
    <text evidence="6">The sequence shown here is derived from an EMBL/GenBank/DDBJ whole genome shotgun (WGS) entry which is preliminary data.</text>
</comment>
<name>A0A2K2U4C4_9ACTN</name>
<dbReference type="EMBL" id="DYZL01000036">
    <property type="protein sequence ID" value="HJH42546.1"/>
    <property type="molecule type" value="Genomic_DNA"/>
</dbReference>
<dbReference type="GO" id="GO:0005829">
    <property type="term" value="C:cytosol"/>
    <property type="evidence" value="ECO:0007669"/>
    <property type="project" value="TreeGrafter"/>
</dbReference>
<dbReference type="GO" id="GO:0003700">
    <property type="term" value="F:DNA-binding transcription factor activity"/>
    <property type="evidence" value="ECO:0007669"/>
    <property type="project" value="TreeGrafter"/>
</dbReference>
<evidence type="ECO:0000259" key="4">
    <source>
        <dbReference type="PROSITE" id="PS50943"/>
    </source>
</evidence>
<keyword evidence="2" id="KW-0238">DNA-binding</keyword>
<dbReference type="AlphaFoldDB" id="A0A2K2U4C4"/>
<evidence type="ECO:0000313" key="5">
    <source>
        <dbReference type="EMBL" id="HJH42546.1"/>
    </source>
</evidence>
<dbReference type="CDD" id="cd00093">
    <property type="entry name" value="HTH_XRE"/>
    <property type="match status" value="1"/>
</dbReference>
<dbReference type="SMART" id="SM00530">
    <property type="entry name" value="HTH_XRE"/>
    <property type="match status" value="1"/>
</dbReference>
<dbReference type="Proteomes" id="UP000236488">
    <property type="component" value="Unassembled WGS sequence"/>
</dbReference>
<dbReference type="Gene3D" id="1.10.260.40">
    <property type="entry name" value="lambda repressor-like DNA-binding domains"/>
    <property type="match status" value="1"/>
</dbReference>
<sequence length="76" mass="8573">MTELDIKMRTGLRIKELRAKTGLSQESFAWGIGMARTYFAEVETGKRNTSLVNLERIANGLGVTLAEFFNSELFDK</sequence>
<dbReference type="EMBL" id="PPEL01000046">
    <property type="protein sequence ID" value="PNV65119.1"/>
    <property type="molecule type" value="Genomic_DNA"/>
</dbReference>
<keyword evidence="7" id="KW-1185">Reference proteome</keyword>
<evidence type="ECO:0000256" key="3">
    <source>
        <dbReference type="ARBA" id="ARBA00023163"/>
    </source>
</evidence>
<organism evidence="6 7">
    <name type="scientific">Rubneribacter badeniensis</name>
    <dbReference type="NCBI Taxonomy" id="2070688"/>
    <lineage>
        <taxon>Bacteria</taxon>
        <taxon>Bacillati</taxon>
        <taxon>Actinomycetota</taxon>
        <taxon>Coriobacteriia</taxon>
        <taxon>Eggerthellales</taxon>
        <taxon>Eggerthellaceae</taxon>
        <taxon>Rubneribacter</taxon>
    </lineage>
</organism>
<dbReference type="RefSeq" id="WP_103262997.1">
    <property type="nucleotide sequence ID" value="NZ_PPEL01000046.1"/>
</dbReference>
<dbReference type="PANTHER" id="PTHR46797:SF23">
    <property type="entry name" value="HTH-TYPE TRANSCRIPTIONAL REGULATOR SUTR"/>
    <property type="match status" value="1"/>
</dbReference>
<proteinExistence type="predicted"/>
<protein>
    <submittedName>
        <fullName evidence="5">Helix-turn-helix transcriptional regulator</fullName>
    </submittedName>
    <submittedName>
        <fullName evidence="6">XRE family transcriptional regulator</fullName>
    </submittedName>
</protein>
<evidence type="ECO:0000256" key="1">
    <source>
        <dbReference type="ARBA" id="ARBA00023015"/>
    </source>
</evidence>
<dbReference type="InterPro" id="IPR001387">
    <property type="entry name" value="Cro/C1-type_HTH"/>
</dbReference>
<keyword evidence="1" id="KW-0805">Transcription regulation</keyword>
<accession>A0A2K2U4C4</accession>
<dbReference type="PANTHER" id="PTHR46797">
    <property type="entry name" value="HTH-TYPE TRANSCRIPTIONAL REGULATOR"/>
    <property type="match status" value="1"/>
</dbReference>
<keyword evidence="3" id="KW-0804">Transcription</keyword>
<dbReference type="InterPro" id="IPR010982">
    <property type="entry name" value="Lambda_DNA-bd_dom_sf"/>
</dbReference>